<dbReference type="SFLD" id="SFLDS00003">
    <property type="entry name" value="Haloacid_Dehalogenase"/>
    <property type="match status" value="1"/>
</dbReference>
<dbReference type="InterPro" id="IPR023214">
    <property type="entry name" value="HAD_sf"/>
</dbReference>
<dbReference type="InterPro" id="IPR036412">
    <property type="entry name" value="HAD-like_sf"/>
</dbReference>
<dbReference type="InterPro" id="IPR023198">
    <property type="entry name" value="PGP-like_dom2"/>
</dbReference>
<dbReference type="InterPro" id="IPR006439">
    <property type="entry name" value="HAD-SF_hydro_IA"/>
</dbReference>
<dbReference type="CDD" id="cd02603">
    <property type="entry name" value="HAD_sEH-N_like"/>
    <property type="match status" value="1"/>
</dbReference>
<organism evidence="1 2">
    <name type="scientific">Mucilaginibacter celer</name>
    <dbReference type="NCBI Taxonomy" id="2305508"/>
    <lineage>
        <taxon>Bacteria</taxon>
        <taxon>Pseudomonadati</taxon>
        <taxon>Bacteroidota</taxon>
        <taxon>Sphingobacteriia</taxon>
        <taxon>Sphingobacteriales</taxon>
        <taxon>Sphingobacteriaceae</taxon>
        <taxon>Mucilaginibacter</taxon>
    </lineage>
</organism>
<dbReference type="Proteomes" id="UP000270046">
    <property type="component" value="Chromosome"/>
</dbReference>
<dbReference type="OrthoDB" id="9797415at2"/>
<dbReference type="EMBL" id="CP032869">
    <property type="protein sequence ID" value="AYL99375.1"/>
    <property type="molecule type" value="Genomic_DNA"/>
</dbReference>
<accession>A0A494W769</accession>
<dbReference type="SFLD" id="SFLDG01129">
    <property type="entry name" value="C1.5:_HAD__Beta-PGM__Phosphata"/>
    <property type="match status" value="1"/>
</dbReference>
<dbReference type="SUPFAM" id="SSF56784">
    <property type="entry name" value="HAD-like"/>
    <property type="match status" value="1"/>
</dbReference>
<protein>
    <submittedName>
        <fullName evidence="1">HAD family hydrolase</fullName>
    </submittedName>
</protein>
<dbReference type="Pfam" id="PF00702">
    <property type="entry name" value="Hydrolase"/>
    <property type="match status" value="1"/>
</dbReference>
<sequence>MQFYIFAPISQTLFMENIKNIIFDYGNVIFSIDFKRVQQSWNQLGIANPETFFGHKEQDAIFDKFDRGEVTAAQFREYVREKTNNPALTDEQIDAAWNSILVGIAEGNHDLLLQLKDKYRTFLLSNINAIHYDYIMNYLKTDFGFDGNDHLFEKTYYSHLTGKRKPEPAIFEQVLKENNLKPEETLFIDDSPQHLEAAKKLGIQTFLMTAPDTIQLFAKREHLI</sequence>
<gene>
    <name evidence="1" type="ORF">HYN43_008635</name>
</gene>
<dbReference type="PANTHER" id="PTHR43611:SF3">
    <property type="entry name" value="FLAVIN MONONUCLEOTIDE HYDROLASE 1, CHLOROPLATIC"/>
    <property type="match status" value="1"/>
</dbReference>
<dbReference type="PANTHER" id="PTHR43611">
    <property type="entry name" value="ALPHA-D-GLUCOSE 1-PHOSPHATE PHOSPHATASE"/>
    <property type="match status" value="1"/>
</dbReference>
<dbReference type="NCBIfam" id="TIGR01509">
    <property type="entry name" value="HAD-SF-IA-v3"/>
    <property type="match status" value="1"/>
</dbReference>
<dbReference type="Gene3D" id="3.40.50.1000">
    <property type="entry name" value="HAD superfamily/HAD-like"/>
    <property type="match status" value="1"/>
</dbReference>
<evidence type="ECO:0000313" key="1">
    <source>
        <dbReference type="EMBL" id="AYL99375.1"/>
    </source>
</evidence>
<keyword evidence="1" id="KW-0378">Hydrolase</keyword>
<dbReference type="KEGG" id="muh:HYN43_008635"/>
<dbReference type="AlphaFoldDB" id="A0A494W769"/>
<keyword evidence="2" id="KW-1185">Reference proteome</keyword>
<proteinExistence type="predicted"/>
<evidence type="ECO:0000313" key="2">
    <source>
        <dbReference type="Proteomes" id="UP000270046"/>
    </source>
</evidence>
<dbReference type="Gene3D" id="1.10.150.240">
    <property type="entry name" value="Putative phosphatase, domain 2"/>
    <property type="match status" value="1"/>
</dbReference>
<name>A0A494W769_9SPHI</name>
<dbReference type="GO" id="GO:0016787">
    <property type="term" value="F:hydrolase activity"/>
    <property type="evidence" value="ECO:0007669"/>
    <property type="project" value="UniProtKB-KW"/>
</dbReference>
<reference evidence="1 2" key="1">
    <citation type="submission" date="2018-10" db="EMBL/GenBank/DDBJ databases">
        <title>Genome sequencing of Mucilaginibacter sp. HYN0043.</title>
        <authorList>
            <person name="Kim M."/>
            <person name="Yi H."/>
        </authorList>
    </citation>
    <scope>NUCLEOTIDE SEQUENCE [LARGE SCALE GENOMIC DNA]</scope>
    <source>
        <strain evidence="1 2">HYN0043</strain>
    </source>
</reference>